<organism evidence="1 3">
    <name type="scientific">Phocaeicola vulgatus</name>
    <name type="common">Bacteroides vulgatus</name>
    <dbReference type="NCBI Taxonomy" id="821"/>
    <lineage>
        <taxon>Bacteria</taxon>
        <taxon>Pseudomonadati</taxon>
        <taxon>Bacteroidota</taxon>
        <taxon>Bacteroidia</taxon>
        <taxon>Bacteroidales</taxon>
        <taxon>Bacteroidaceae</taxon>
        <taxon>Phocaeicola</taxon>
    </lineage>
</organism>
<proteinExistence type="predicted"/>
<dbReference type="AlphaFoldDB" id="A0A3E4TB42"/>
<dbReference type="GeneID" id="98398632"/>
<gene>
    <name evidence="2" type="ORF">DW193_07550</name>
    <name evidence="1" type="ORF">DXC44_05065</name>
</gene>
<evidence type="ECO:0000313" key="1">
    <source>
        <dbReference type="EMBL" id="RGL87742.1"/>
    </source>
</evidence>
<evidence type="ECO:0000313" key="3">
    <source>
        <dbReference type="Proteomes" id="UP000261278"/>
    </source>
</evidence>
<sequence length="756" mass="83915">MSVFRYPTYKIRIAPDSQKTQGLQAGDIIRRQYAERERTVYSLMCVTETGTELVGDKDAPYFIGALLDGDEPQGGELLDFVRITNLFDTARSGALYLTASDSDSPYMDVIDGMATERSLCYPVMDGGMAGVPDKSRYAVYGSMLQTEYLDADSEATRIVRIIRNAEPAGNDSFGLMLTLEEPVGYPERLLVSFKVRSSKTSGSVPIRFGYTNREKTDAEDEISIGREWKYKLWVITVDYPAQYSRSLFLDLTSSLASEWDWCEVADLNIVRLASVSAFSEASKARVGKVSGIIDPVFGMLDGYGAYFQNLYATRNVNIAGTLTAGDENGFSSTFYVGKIHKNVIPDSLSCRFSHSEELDETSPAGLGRCVRIAGDSLLGAQSAAWREAHTGVCYCFSVWIKAEDTAAIRFYQDEHLVGDRTVAAGKGWVRYNVPFLIRGSDSPVMCLGIAASVPLSLSAPQLEAGRNVTPYQATDEALSYTDDYGAWFNKGGIGGTIQNPLLRLNEDGSIVSRDGSFVIHPDGTGHFASGRFKWGKDTIELRDVTIRWEDLDEEAQELLKPRSVSLTGGTAFHFKDELSGACEPENIPLVATEYNFEPESRQWEYLAVDGIWKDAGCNATVFEMTPPFHGWEGRDVLTLRYTATYRNEKISATHTFFKLYDGSPSYTVYVESENGTTFRNGIVSTVLRARVYRGGEEITSLIPDGNFRWIRTSRDTESDRIWNAAPRYGREIEITGGDVWCKAVFDCEVNISTTLQ</sequence>
<evidence type="ECO:0000313" key="2">
    <source>
        <dbReference type="EMBL" id="RHH80839.1"/>
    </source>
</evidence>
<reference evidence="3 4" key="1">
    <citation type="submission" date="2018-08" db="EMBL/GenBank/DDBJ databases">
        <title>A genome reference for cultivated species of the human gut microbiota.</title>
        <authorList>
            <person name="Zou Y."/>
            <person name="Xue W."/>
            <person name="Luo G."/>
        </authorList>
    </citation>
    <scope>NUCLEOTIDE SEQUENCE [LARGE SCALE GENOMIC DNA]</scope>
    <source>
        <strain evidence="2 4">AM16-6</strain>
        <strain evidence="1 3">TF05-18</strain>
    </source>
</reference>
<dbReference type="EMBL" id="QRKA01000009">
    <property type="protein sequence ID" value="RHH80839.1"/>
    <property type="molecule type" value="Genomic_DNA"/>
</dbReference>
<accession>A0A3E4TB42</accession>
<evidence type="ECO:0000313" key="4">
    <source>
        <dbReference type="Proteomes" id="UP000283713"/>
    </source>
</evidence>
<dbReference type="Proteomes" id="UP000283713">
    <property type="component" value="Unassembled WGS sequence"/>
</dbReference>
<comment type="caution">
    <text evidence="1">The sequence shown here is derived from an EMBL/GenBank/DDBJ whole genome shotgun (WGS) entry which is preliminary data.</text>
</comment>
<dbReference type="RefSeq" id="WP_117677917.1">
    <property type="nucleotide sequence ID" value="NZ_JAHPXM010000004.1"/>
</dbReference>
<protein>
    <submittedName>
        <fullName evidence="1">Uncharacterized protein</fullName>
    </submittedName>
</protein>
<dbReference type="EMBL" id="QSSN01000004">
    <property type="protein sequence ID" value="RGL87742.1"/>
    <property type="molecule type" value="Genomic_DNA"/>
</dbReference>
<dbReference type="Proteomes" id="UP000261278">
    <property type="component" value="Unassembled WGS sequence"/>
</dbReference>
<name>A0A3E4TB42_PHOVU</name>